<dbReference type="EMBL" id="JAPFQN010000010">
    <property type="protein sequence ID" value="MCX2745562.1"/>
    <property type="molecule type" value="Genomic_DNA"/>
</dbReference>
<evidence type="ECO:0000313" key="2">
    <source>
        <dbReference type="Proteomes" id="UP001209885"/>
    </source>
</evidence>
<dbReference type="InterPro" id="IPR025365">
    <property type="entry name" value="DUF4269"/>
</dbReference>
<reference evidence="1 2" key="1">
    <citation type="submission" date="2022-11" db="EMBL/GenBank/DDBJ databases">
        <title>The characterization of three novel Bacteroidetes species and genomic analysis of their roles in tidal elemental geochemical cycles.</title>
        <authorList>
            <person name="Ma K."/>
        </authorList>
    </citation>
    <scope>NUCLEOTIDE SEQUENCE [LARGE SCALE GENOMIC DNA]</scope>
    <source>
        <strain evidence="1 2">M17</strain>
    </source>
</reference>
<evidence type="ECO:0000313" key="1">
    <source>
        <dbReference type="EMBL" id="MCX2745562.1"/>
    </source>
</evidence>
<comment type="caution">
    <text evidence="1">The sequence shown here is derived from an EMBL/GenBank/DDBJ whole genome shotgun (WGS) entry which is preliminary data.</text>
</comment>
<organism evidence="1 2">
    <name type="scientific">Mangrovivirga halotolerans</name>
    <dbReference type="NCBI Taxonomy" id="2993936"/>
    <lineage>
        <taxon>Bacteria</taxon>
        <taxon>Pseudomonadati</taxon>
        <taxon>Bacteroidota</taxon>
        <taxon>Cytophagia</taxon>
        <taxon>Cytophagales</taxon>
        <taxon>Mangrovivirgaceae</taxon>
        <taxon>Mangrovivirga</taxon>
    </lineage>
</organism>
<dbReference type="Proteomes" id="UP001209885">
    <property type="component" value="Unassembled WGS sequence"/>
</dbReference>
<sequence length="179" mass="20885">MIDFTNLEYLKEGTPRQKDAYSILNELNIFENLEPYSPILAGTIPINIDLPDSDLDIICYVSELNIFYQLIIYRYGQNDQFNIRSKIIDNIETVIANFNYKDFSIEIFGQNIPTTQQNAYKHMMAEYMILNEKGEEFRQQVLYLKSTGYKTEPAFAKLLDLEGDPYLSLLQIHDSQIDI</sequence>
<dbReference type="RefSeq" id="WP_266058159.1">
    <property type="nucleotide sequence ID" value="NZ_JAPFQN010000010.1"/>
</dbReference>
<proteinExistence type="predicted"/>
<name>A0ABT3RUW1_9BACT</name>
<protein>
    <submittedName>
        <fullName evidence="1">DUF4269 domain-containing protein</fullName>
    </submittedName>
</protein>
<keyword evidence="2" id="KW-1185">Reference proteome</keyword>
<gene>
    <name evidence="1" type="ORF">OO013_16900</name>
</gene>
<accession>A0ABT3RUW1</accession>
<dbReference type="Pfam" id="PF14091">
    <property type="entry name" value="DUF4269"/>
    <property type="match status" value="1"/>
</dbReference>